<evidence type="ECO:0000256" key="1">
    <source>
        <dbReference type="ARBA" id="ARBA00009375"/>
    </source>
</evidence>
<protein>
    <recommendedName>
        <fullName evidence="4">tRNA pseudouridine synthase A</fullName>
        <ecNumber evidence="4">5.4.99.12</ecNumber>
    </recommendedName>
    <alternativeName>
        <fullName evidence="4">tRNA pseudouridine(38-40) synthase</fullName>
    </alternativeName>
    <alternativeName>
        <fullName evidence="4">tRNA pseudouridylate synthase I</fullName>
    </alternativeName>
    <alternativeName>
        <fullName evidence="4">tRNA-uridine isomerase I</fullName>
    </alternativeName>
</protein>
<dbReference type="NCBIfam" id="TIGR00071">
    <property type="entry name" value="hisT_truA"/>
    <property type="match status" value="1"/>
</dbReference>
<comment type="subunit">
    <text evidence="4">Homodimer.</text>
</comment>
<dbReference type="InterPro" id="IPR020103">
    <property type="entry name" value="PsdUridine_synth_cat_dom_sf"/>
</dbReference>
<dbReference type="EC" id="5.4.99.12" evidence="4"/>
<organism evidence="9 10">
    <name type="scientific">Halobacillus yeomjeoni</name>
    <dbReference type="NCBI Taxonomy" id="311194"/>
    <lineage>
        <taxon>Bacteria</taxon>
        <taxon>Bacillati</taxon>
        <taxon>Bacillota</taxon>
        <taxon>Bacilli</taxon>
        <taxon>Bacillales</taxon>
        <taxon>Bacillaceae</taxon>
        <taxon>Halobacillus</taxon>
    </lineage>
</organism>
<dbReference type="FunFam" id="3.30.70.580:FF:000001">
    <property type="entry name" value="tRNA pseudouridine synthase A"/>
    <property type="match status" value="1"/>
</dbReference>
<dbReference type="EMBL" id="JADZSC010000005">
    <property type="protein sequence ID" value="MBH0231805.1"/>
    <property type="molecule type" value="Genomic_DNA"/>
</dbReference>
<accession>A0A931HYR5</accession>
<dbReference type="PIRSF" id="PIRSF001430">
    <property type="entry name" value="tRNA_psdUrid_synth"/>
    <property type="match status" value="1"/>
</dbReference>
<evidence type="ECO:0000256" key="6">
    <source>
        <dbReference type="PIRSR" id="PIRSR001430-2"/>
    </source>
</evidence>
<dbReference type="Gene3D" id="3.30.70.660">
    <property type="entry name" value="Pseudouridine synthase I, catalytic domain, C-terminal subdomain"/>
    <property type="match status" value="1"/>
</dbReference>
<dbReference type="InterPro" id="IPR020094">
    <property type="entry name" value="TruA/RsuA/RluB/E/F_N"/>
</dbReference>
<dbReference type="PANTHER" id="PTHR11142:SF0">
    <property type="entry name" value="TRNA PSEUDOURIDINE SYNTHASE-LIKE 1"/>
    <property type="match status" value="1"/>
</dbReference>
<dbReference type="CDD" id="cd02570">
    <property type="entry name" value="PseudoU_synth_EcTruA"/>
    <property type="match status" value="1"/>
</dbReference>
<feature type="domain" description="Pseudouridine synthase I TruA alpha/beta" evidence="8">
    <location>
        <begin position="144"/>
        <end position="247"/>
    </location>
</feature>
<comment type="similarity">
    <text evidence="1 4 7">Belongs to the tRNA pseudouridine synthase TruA family.</text>
</comment>
<keyword evidence="10" id="KW-1185">Reference proteome</keyword>
<comment type="caution">
    <text evidence="9">The sequence shown here is derived from an EMBL/GenBank/DDBJ whole genome shotgun (WGS) entry which is preliminary data.</text>
</comment>
<evidence type="ECO:0000256" key="5">
    <source>
        <dbReference type="PIRSR" id="PIRSR001430-1"/>
    </source>
</evidence>
<keyword evidence="2 4" id="KW-0819">tRNA processing</keyword>
<evidence type="ECO:0000313" key="9">
    <source>
        <dbReference type="EMBL" id="MBH0231805.1"/>
    </source>
</evidence>
<comment type="catalytic activity">
    <reaction evidence="4 7">
        <text>uridine(38/39/40) in tRNA = pseudouridine(38/39/40) in tRNA</text>
        <dbReference type="Rhea" id="RHEA:22376"/>
        <dbReference type="Rhea" id="RHEA-COMP:10085"/>
        <dbReference type="Rhea" id="RHEA-COMP:10087"/>
        <dbReference type="ChEBI" id="CHEBI:65314"/>
        <dbReference type="ChEBI" id="CHEBI:65315"/>
        <dbReference type="EC" id="5.4.99.12"/>
    </reaction>
</comment>
<dbReference type="Gene3D" id="3.30.70.580">
    <property type="entry name" value="Pseudouridine synthase I, catalytic domain, N-terminal subdomain"/>
    <property type="match status" value="1"/>
</dbReference>
<comment type="function">
    <text evidence="4">Formation of pseudouridine at positions 38, 39 and 40 in the anticodon stem and loop of transfer RNAs.</text>
</comment>
<comment type="caution">
    <text evidence="4">Lacks conserved residue(s) required for the propagation of feature annotation.</text>
</comment>
<dbReference type="PANTHER" id="PTHR11142">
    <property type="entry name" value="PSEUDOURIDYLATE SYNTHASE"/>
    <property type="match status" value="1"/>
</dbReference>
<dbReference type="HAMAP" id="MF_00171">
    <property type="entry name" value="TruA"/>
    <property type="match status" value="1"/>
</dbReference>
<feature type="active site" description="Nucleophile" evidence="4 5">
    <location>
        <position position="53"/>
    </location>
</feature>
<name>A0A931HYR5_9BACI</name>
<feature type="domain" description="Pseudouridine synthase I TruA alpha/beta" evidence="8">
    <location>
        <begin position="8"/>
        <end position="105"/>
    </location>
</feature>
<proteinExistence type="inferred from homology"/>
<evidence type="ECO:0000259" key="8">
    <source>
        <dbReference type="Pfam" id="PF01416"/>
    </source>
</evidence>
<dbReference type="Pfam" id="PF01416">
    <property type="entry name" value="PseudoU_synth_1"/>
    <property type="match status" value="2"/>
</dbReference>
<reference evidence="9 10" key="1">
    <citation type="journal article" date="2005" name="Int. J. Syst. Evol. Microbiol.">
        <title>Halobacillus yeomjeoni sp. nov., isolated from a marine solar saltern in Korea.</title>
        <authorList>
            <person name="Yoon J.H."/>
            <person name="Kang S.J."/>
            <person name="Lee C.H."/>
            <person name="Oh H.W."/>
            <person name="Oh T.K."/>
        </authorList>
    </citation>
    <scope>NUCLEOTIDE SEQUENCE [LARGE SCALE GENOMIC DNA]</scope>
    <source>
        <strain evidence="9 10">KCTC 3957</strain>
    </source>
</reference>
<dbReference type="GO" id="GO:0031119">
    <property type="term" value="P:tRNA pseudouridine synthesis"/>
    <property type="evidence" value="ECO:0007669"/>
    <property type="project" value="UniProtKB-UniRule"/>
</dbReference>
<dbReference type="InterPro" id="IPR001406">
    <property type="entry name" value="PsdUridine_synth_TruA"/>
</dbReference>
<keyword evidence="3 4" id="KW-0413">Isomerase</keyword>
<evidence type="ECO:0000313" key="10">
    <source>
        <dbReference type="Proteomes" id="UP000614490"/>
    </source>
</evidence>
<dbReference type="InterPro" id="IPR020095">
    <property type="entry name" value="PsdUridine_synth_TruA_C"/>
</dbReference>
<evidence type="ECO:0000256" key="4">
    <source>
        <dbReference type="HAMAP-Rule" id="MF_00171"/>
    </source>
</evidence>
<evidence type="ECO:0000256" key="3">
    <source>
        <dbReference type="ARBA" id="ARBA00023235"/>
    </source>
</evidence>
<feature type="binding site" evidence="4 6">
    <location>
        <position position="111"/>
    </location>
    <ligand>
        <name>substrate</name>
    </ligand>
</feature>
<dbReference type="Proteomes" id="UP000614490">
    <property type="component" value="Unassembled WGS sequence"/>
</dbReference>
<dbReference type="SUPFAM" id="SSF55120">
    <property type="entry name" value="Pseudouridine synthase"/>
    <property type="match status" value="1"/>
</dbReference>
<evidence type="ECO:0000256" key="7">
    <source>
        <dbReference type="RuleBase" id="RU003792"/>
    </source>
</evidence>
<dbReference type="GO" id="GO:0003723">
    <property type="term" value="F:RNA binding"/>
    <property type="evidence" value="ECO:0007669"/>
    <property type="project" value="InterPro"/>
</dbReference>
<dbReference type="GO" id="GO:0160147">
    <property type="term" value="F:tRNA pseudouridine(38-40) synthase activity"/>
    <property type="evidence" value="ECO:0007669"/>
    <property type="project" value="UniProtKB-EC"/>
</dbReference>
<dbReference type="RefSeq" id="WP_197318439.1">
    <property type="nucleotide sequence ID" value="NZ_JADZSC010000005.1"/>
</dbReference>
<dbReference type="InterPro" id="IPR020097">
    <property type="entry name" value="PsdUridine_synth_TruA_a/b_dom"/>
</dbReference>
<dbReference type="AlphaFoldDB" id="A0A931HYR5"/>
<evidence type="ECO:0000256" key="2">
    <source>
        <dbReference type="ARBA" id="ARBA00022694"/>
    </source>
</evidence>
<sequence>MERMRCVIQYDGTKYAGYQIQPNGITIQEELEKALSKMHKGRKVKVTASGRTDSGVHAMGQVIHFDSDLTIPYQNWKRALTSLLPDDIHISSVEGVSRDFHARYDAKGKEYRYFVWNEREPDVFNRYYRYHVKADLDIGRMKTACRYLLGEHDFTSFCSPKTDIKGSKVRTIHEASVEKEGSELVFTFNGSGFLYNMVRILVGTLLEIGRNEREPDDILNILKAKSRDAAGKTAPPQGLFLWSVFYEE</sequence>
<gene>
    <name evidence="4 9" type="primary">truA</name>
    <name evidence="9" type="ORF">H0267_16520</name>
</gene>